<keyword evidence="3 7" id="KW-0812">Transmembrane</keyword>
<evidence type="ECO:0000256" key="2">
    <source>
        <dbReference type="ARBA" id="ARBA00009045"/>
    </source>
</evidence>
<feature type="transmembrane region" description="Helical" evidence="7">
    <location>
        <begin position="205"/>
        <end position="222"/>
    </location>
</feature>
<dbReference type="GO" id="GO:0004252">
    <property type="term" value="F:serine-type endopeptidase activity"/>
    <property type="evidence" value="ECO:0007669"/>
    <property type="project" value="InterPro"/>
</dbReference>
<feature type="transmembrane region" description="Helical" evidence="7">
    <location>
        <begin position="155"/>
        <end position="173"/>
    </location>
</feature>
<keyword evidence="9" id="KW-0645">Protease</keyword>
<reference evidence="9 10" key="1">
    <citation type="submission" date="2020-07" db="EMBL/GenBank/DDBJ databases">
        <title>Sequencing the genomes of 1000 actinobacteria strains.</title>
        <authorList>
            <person name="Klenk H.-P."/>
        </authorList>
    </citation>
    <scope>NUCLEOTIDE SEQUENCE [LARGE SCALE GENOMIC DNA]</scope>
    <source>
        <strain evidence="9 10">DSM 45772</strain>
    </source>
</reference>
<dbReference type="InterPro" id="IPR050925">
    <property type="entry name" value="Rhomboid_protease_S54"/>
</dbReference>
<keyword evidence="4" id="KW-0378">Hydrolase</keyword>
<dbReference type="AlphaFoldDB" id="A0A7Y9DZI2"/>
<feature type="domain" description="Peptidase S54 rhomboid" evidence="8">
    <location>
        <begin position="114"/>
        <end position="242"/>
    </location>
</feature>
<name>A0A7Y9DZI2_9PSEU</name>
<comment type="similarity">
    <text evidence="2">Belongs to the peptidase S54 family.</text>
</comment>
<feature type="transmembrane region" description="Helical" evidence="7">
    <location>
        <begin position="228"/>
        <end position="247"/>
    </location>
</feature>
<evidence type="ECO:0000256" key="6">
    <source>
        <dbReference type="ARBA" id="ARBA00023136"/>
    </source>
</evidence>
<dbReference type="PANTHER" id="PTHR43731">
    <property type="entry name" value="RHOMBOID PROTEASE"/>
    <property type="match status" value="1"/>
</dbReference>
<evidence type="ECO:0000256" key="7">
    <source>
        <dbReference type="SAM" id="Phobius"/>
    </source>
</evidence>
<dbReference type="CDD" id="cd19756">
    <property type="entry name" value="Bbox2"/>
    <property type="match status" value="1"/>
</dbReference>
<comment type="subcellular location">
    <subcellularLocation>
        <location evidence="1">Membrane</location>
        <topology evidence="1">Multi-pass membrane protein</topology>
    </subcellularLocation>
</comment>
<dbReference type="GO" id="GO:0006508">
    <property type="term" value="P:proteolysis"/>
    <property type="evidence" value="ECO:0007669"/>
    <property type="project" value="UniProtKB-KW"/>
</dbReference>
<evidence type="ECO:0000259" key="8">
    <source>
        <dbReference type="Pfam" id="PF01694"/>
    </source>
</evidence>
<dbReference type="PANTHER" id="PTHR43731:SF14">
    <property type="entry name" value="PRESENILIN-ASSOCIATED RHOMBOID-LIKE PROTEIN, MITOCHONDRIAL"/>
    <property type="match status" value="1"/>
</dbReference>
<evidence type="ECO:0000313" key="9">
    <source>
        <dbReference type="EMBL" id="NYD38381.1"/>
    </source>
</evidence>
<evidence type="ECO:0000256" key="3">
    <source>
        <dbReference type="ARBA" id="ARBA00022692"/>
    </source>
</evidence>
<feature type="transmembrane region" description="Helical" evidence="7">
    <location>
        <begin position="123"/>
        <end position="143"/>
    </location>
</feature>
<dbReference type="EMBL" id="JACCBN010000001">
    <property type="protein sequence ID" value="NYD38381.1"/>
    <property type="molecule type" value="Genomic_DNA"/>
</dbReference>
<keyword evidence="5 7" id="KW-1133">Transmembrane helix</keyword>
<evidence type="ECO:0000256" key="5">
    <source>
        <dbReference type="ARBA" id="ARBA00022989"/>
    </source>
</evidence>
<feature type="transmembrane region" description="Helical" evidence="7">
    <location>
        <begin position="254"/>
        <end position="273"/>
    </location>
</feature>
<evidence type="ECO:0000256" key="4">
    <source>
        <dbReference type="ARBA" id="ARBA00022801"/>
    </source>
</evidence>
<dbReference type="InterPro" id="IPR022764">
    <property type="entry name" value="Peptidase_S54_rhomboid_dom"/>
</dbReference>
<comment type="caution">
    <text evidence="9">The sequence shown here is derived from an EMBL/GenBank/DDBJ whole genome shotgun (WGS) entry which is preliminary data.</text>
</comment>
<sequence>MSSSPPGADTQVCVRHPDRPTGLRCTRCDRPACPQCLRDASVGMQCVDCVTEGARTQRRGRDLRQPTAVVVPTLIALNVTVFAWTVADAGSVQGNTGGAVFAGGALVPLQVAGGDWWRLLTSGFLHIGPIHLLFNMVALWFIGRDIELALGRVRFSVLYGASLLGGSAAVMLFGSPVGATAGASGAIFGLMGALVVLLRRMRLPATSAMVIIGLNVVFSLTFPGISLLGHLGGLLVGTGVAVGMAYGPARSRPVVGLWIAAAVVVALVAAIALRDLSFGSVVCGATTCRVGG</sequence>
<keyword evidence="10" id="KW-1185">Reference proteome</keyword>
<dbReference type="Proteomes" id="UP000535890">
    <property type="component" value="Unassembled WGS sequence"/>
</dbReference>
<dbReference type="SUPFAM" id="SSF144091">
    <property type="entry name" value="Rhomboid-like"/>
    <property type="match status" value="1"/>
</dbReference>
<keyword evidence="6 7" id="KW-0472">Membrane</keyword>
<dbReference type="GO" id="GO:0016020">
    <property type="term" value="C:membrane"/>
    <property type="evidence" value="ECO:0007669"/>
    <property type="project" value="UniProtKB-SubCell"/>
</dbReference>
<dbReference type="RefSeq" id="WP_179795837.1">
    <property type="nucleotide sequence ID" value="NZ_BAABHP010000006.1"/>
</dbReference>
<dbReference type="Pfam" id="PF01694">
    <property type="entry name" value="Rhomboid"/>
    <property type="match status" value="1"/>
</dbReference>
<accession>A0A7Y9DZI2</accession>
<gene>
    <name evidence="9" type="ORF">BJ983_004483</name>
</gene>
<evidence type="ECO:0000313" key="10">
    <source>
        <dbReference type="Proteomes" id="UP000535890"/>
    </source>
</evidence>
<dbReference type="InterPro" id="IPR035952">
    <property type="entry name" value="Rhomboid-like_sf"/>
</dbReference>
<protein>
    <submittedName>
        <fullName evidence="9">Membrane associated rhomboid family serine protease</fullName>
    </submittedName>
</protein>
<dbReference type="Gene3D" id="1.20.1540.10">
    <property type="entry name" value="Rhomboid-like"/>
    <property type="match status" value="1"/>
</dbReference>
<organism evidence="9 10">
    <name type="scientific">Actinomycetospora corticicola</name>
    <dbReference type="NCBI Taxonomy" id="663602"/>
    <lineage>
        <taxon>Bacteria</taxon>
        <taxon>Bacillati</taxon>
        <taxon>Actinomycetota</taxon>
        <taxon>Actinomycetes</taxon>
        <taxon>Pseudonocardiales</taxon>
        <taxon>Pseudonocardiaceae</taxon>
        <taxon>Actinomycetospora</taxon>
    </lineage>
</organism>
<proteinExistence type="inferred from homology"/>
<feature type="transmembrane region" description="Helical" evidence="7">
    <location>
        <begin position="67"/>
        <end position="87"/>
    </location>
</feature>
<feature type="transmembrane region" description="Helical" evidence="7">
    <location>
        <begin position="179"/>
        <end position="198"/>
    </location>
</feature>
<evidence type="ECO:0000256" key="1">
    <source>
        <dbReference type="ARBA" id="ARBA00004141"/>
    </source>
</evidence>